<feature type="region of interest" description="Disordered" evidence="1">
    <location>
        <begin position="130"/>
        <end position="149"/>
    </location>
</feature>
<feature type="region of interest" description="Disordered" evidence="1">
    <location>
        <begin position="160"/>
        <end position="187"/>
    </location>
</feature>
<evidence type="ECO:0000256" key="1">
    <source>
        <dbReference type="SAM" id="MobiDB-lite"/>
    </source>
</evidence>
<name>A0A0D2MHB8_HYPSF</name>
<protein>
    <submittedName>
        <fullName evidence="2">Uncharacterized protein</fullName>
    </submittedName>
</protein>
<organism evidence="2 3">
    <name type="scientific">Hypholoma sublateritium (strain FD-334 SS-4)</name>
    <dbReference type="NCBI Taxonomy" id="945553"/>
    <lineage>
        <taxon>Eukaryota</taxon>
        <taxon>Fungi</taxon>
        <taxon>Dikarya</taxon>
        <taxon>Basidiomycota</taxon>
        <taxon>Agaricomycotina</taxon>
        <taxon>Agaricomycetes</taxon>
        <taxon>Agaricomycetidae</taxon>
        <taxon>Agaricales</taxon>
        <taxon>Agaricineae</taxon>
        <taxon>Strophariaceae</taxon>
        <taxon>Hypholoma</taxon>
    </lineage>
</organism>
<dbReference type="Proteomes" id="UP000054270">
    <property type="component" value="Unassembled WGS sequence"/>
</dbReference>
<evidence type="ECO:0000313" key="3">
    <source>
        <dbReference type="Proteomes" id="UP000054270"/>
    </source>
</evidence>
<dbReference type="AlphaFoldDB" id="A0A0D2MHB8"/>
<accession>A0A0D2MHB8</accession>
<sequence>MHRSPRDLCALPLAHATRPPASLRFLCTYGPRLHLSTSRSHSALLVICHPCLNVIPIADDSDGPFCAVRDTGDFLLGLRPRSVSCMQLDLECAPRESNSSTQPHRERGHHRAQAQDHDGHRIGVVPLASDHHTKTPASPPLSLACPPHRSVLHRPLGARAQHVTRRSDDRPHRHAAGGGFLMVEGTA</sequence>
<gene>
    <name evidence="2" type="ORF">HYPSUDRAFT_86926</name>
</gene>
<feature type="region of interest" description="Disordered" evidence="1">
    <location>
        <begin position="94"/>
        <end position="120"/>
    </location>
</feature>
<keyword evidence="3" id="KW-1185">Reference proteome</keyword>
<reference evidence="3" key="1">
    <citation type="submission" date="2014-04" db="EMBL/GenBank/DDBJ databases">
        <title>Evolutionary Origins and Diversification of the Mycorrhizal Mutualists.</title>
        <authorList>
            <consortium name="DOE Joint Genome Institute"/>
            <consortium name="Mycorrhizal Genomics Consortium"/>
            <person name="Kohler A."/>
            <person name="Kuo A."/>
            <person name="Nagy L.G."/>
            <person name="Floudas D."/>
            <person name="Copeland A."/>
            <person name="Barry K.W."/>
            <person name="Cichocki N."/>
            <person name="Veneault-Fourrey C."/>
            <person name="LaButti K."/>
            <person name="Lindquist E.A."/>
            <person name="Lipzen A."/>
            <person name="Lundell T."/>
            <person name="Morin E."/>
            <person name="Murat C."/>
            <person name="Riley R."/>
            <person name="Ohm R."/>
            <person name="Sun H."/>
            <person name="Tunlid A."/>
            <person name="Henrissat B."/>
            <person name="Grigoriev I.V."/>
            <person name="Hibbett D.S."/>
            <person name="Martin F."/>
        </authorList>
    </citation>
    <scope>NUCLEOTIDE SEQUENCE [LARGE SCALE GENOMIC DNA]</scope>
    <source>
        <strain evidence="3">FD-334 SS-4</strain>
    </source>
</reference>
<proteinExistence type="predicted"/>
<evidence type="ECO:0000313" key="2">
    <source>
        <dbReference type="EMBL" id="KJA23038.1"/>
    </source>
</evidence>
<dbReference type="EMBL" id="KN817545">
    <property type="protein sequence ID" value="KJA23038.1"/>
    <property type="molecule type" value="Genomic_DNA"/>
</dbReference>